<dbReference type="SUPFAM" id="SSF111369">
    <property type="entry name" value="HlyD-like secretion proteins"/>
    <property type="match status" value="1"/>
</dbReference>
<dbReference type="InterPro" id="IPR050465">
    <property type="entry name" value="UPF0194_transport"/>
</dbReference>
<evidence type="ECO:0000259" key="3">
    <source>
        <dbReference type="Pfam" id="PF25973"/>
    </source>
</evidence>
<dbReference type="Gene3D" id="2.40.420.20">
    <property type="match status" value="1"/>
</dbReference>
<feature type="domain" description="CzcB-like barrel-sandwich hybrid" evidence="3">
    <location>
        <begin position="77"/>
        <end position="169"/>
    </location>
</feature>
<evidence type="ECO:0000313" key="5">
    <source>
        <dbReference type="EMBL" id="GES13713.1"/>
    </source>
</evidence>
<comment type="caution">
    <text evidence="5">The sequence shown here is derived from an EMBL/GenBank/DDBJ whole genome shotgun (WGS) entry which is preliminary data.</text>
</comment>
<dbReference type="InterPro" id="IPR058636">
    <property type="entry name" value="Beta-barrel_YknX"/>
</dbReference>
<dbReference type="EMBL" id="BLAE01000049">
    <property type="protein sequence ID" value="GES13713.1"/>
    <property type="molecule type" value="Genomic_DNA"/>
</dbReference>
<dbReference type="Pfam" id="PF25973">
    <property type="entry name" value="BSH_CzcB"/>
    <property type="match status" value="1"/>
</dbReference>
<dbReference type="GO" id="GO:0030313">
    <property type="term" value="C:cell envelope"/>
    <property type="evidence" value="ECO:0007669"/>
    <property type="project" value="UniProtKB-SubCell"/>
</dbReference>
<dbReference type="PANTHER" id="PTHR32347">
    <property type="entry name" value="EFFLUX SYSTEM COMPONENT YKNX-RELATED"/>
    <property type="match status" value="1"/>
</dbReference>
<dbReference type="RefSeq" id="WP_246268946.1">
    <property type="nucleotide sequence ID" value="NZ_BAAAHL010000028.1"/>
</dbReference>
<keyword evidence="6" id="KW-1185">Reference proteome</keyword>
<dbReference type="Proteomes" id="UP000331127">
    <property type="component" value="Unassembled WGS sequence"/>
</dbReference>
<protein>
    <submittedName>
        <fullName evidence="5">Macrolide-specific efflux protein MacA</fullName>
    </submittedName>
</protein>
<dbReference type="Pfam" id="PF25990">
    <property type="entry name" value="Beta-barrel_YknX"/>
    <property type="match status" value="1"/>
</dbReference>
<name>A0A5M3X4F1_9ACTN</name>
<dbReference type="Gene3D" id="2.40.30.170">
    <property type="match status" value="1"/>
</dbReference>
<keyword evidence="2" id="KW-0175">Coiled coil</keyword>
<dbReference type="AlphaFoldDB" id="A0A5M3X4F1"/>
<feature type="domain" description="YknX-like beta-barrel" evidence="4">
    <location>
        <begin position="202"/>
        <end position="276"/>
    </location>
</feature>
<evidence type="ECO:0000256" key="2">
    <source>
        <dbReference type="ARBA" id="ARBA00023054"/>
    </source>
</evidence>
<dbReference type="InterPro" id="IPR058647">
    <property type="entry name" value="BSH_CzcB-like"/>
</dbReference>
<dbReference type="Gene3D" id="2.40.50.100">
    <property type="match status" value="1"/>
</dbReference>
<proteinExistence type="predicted"/>
<reference evidence="5 6" key="1">
    <citation type="submission" date="2019-10" db="EMBL/GenBank/DDBJ databases">
        <title>Whole genome shotgun sequence of Acrocarpospora macrocephala NBRC 16266.</title>
        <authorList>
            <person name="Ichikawa N."/>
            <person name="Kimura A."/>
            <person name="Kitahashi Y."/>
            <person name="Komaki H."/>
            <person name="Oguchi A."/>
        </authorList>
    </citation>
    <scope>NUCLEOTIDE SEQUENCE [LARGE SCALE GENOMIC DNA]</scope>
    <source>
        <strain evidence="5 6">NBRC 16266</strain>
    </source>
</reference>
<gene>
    <name evidence="5" type="primary">macA</name>
    <name evidence="5" type="ORF">Amac_073100</name>
</gene>
<accession>A0A5M3X4F1</accession>
<evidence type="ECO:0000313" key="6">
    <source>
        <dbReference type="Proteomes" id="UP000331127"/>
    </source>
</evidence>
<sequence length="377" mass="37236">MSSLVKLSTKRRALIVNLLLGGLLLGGVAAAYASLGSGSPAGAAPLTTPVTRGSVVASVSASGAVESARTRSLTFGTNGTVESIRVEPGDKVKKGAVLARLDDTAARESLEATKASLDAAEDADTSTASGYSQYINARNSYRAAKRALNATVIKAPYAGTVTAVNGTVGGSSGGSSGGTAGAGAQSDTSTGFIELADTTALRIVGQFTEADVTRLKVGQTATVTFDALTGVSASGKVTVIDPQPQTNNNVVQYAATVSLSEVPSTVRLGQTASVQVIIETVDDVLTLPSALITTAGGQSSVTLLNNGQQVRTRVEVGVKGDAATEIVSGLKEGDQVVRPTTTTTTGGGLQLPGGLGGGGLGGGGLVRGGGGQGGGSR</sequence>
<organism evidence="5 6">
    <name type="scientific">Acrocarpospora macrocephala</name>
    <dbReference type="NCBI Taxonomy" id="150177"/>
    <lineage>
        <taxon>Bacteria</taxon>
        <taxon>Bacillati</taxon>
        <taxon>Actinomycetota</taxon>
        <taxon>Actinomycetes</taxon>
        <taxon>Streptosporangiales</taxon>
        <taxon>Streptosporangiaceae</taxon>
        <taxon>Acrocarpospora</taxon>
    </lineage>
</organism>
<evidence type="ECO:0000256" key="1">
    <source>
        <dbReference type="ARBA" id="ARBA00004196"/>
    </source>
</evidence>
<comment type="subcellular location">
    <subcellularLocation>
        <location evidence="1">Cell envelope</location>
    </subcellularLocation>
</comment>
<evidence type="ECO:0000259" key="4">
    <source>
        <dbReference type="Pfam" id="PF25990"/>
    </source>
</evidence>